<keyword evidence="2" id="KW-1185">Reference proteome</keyword>
<accession>A0A163BCZ8</accession>
<comment type="caution">
    <text evidence="1">The sequence shown here is derived from an EMBL/GenBank/DDBJ whole genome shotgun (WGS) entry which is preliminary data.</text>
</comment>
<evidence type="ECO:0000313" key="2">
    <source>
        <dbReference type="Proteomes" id="UP000076715"/>
    </source>
</evidence>
<sequence>MNKKVKYIIENKFRIKGIDMKNLIIKIKLGLLSILFLAFAVSNAQTRYEEELETVYLNDNLEEVVYTNNFSNYNENLISSDEIDFRKQIKKAKLEGRFLLFLSERSNLEILTAGYLKTIRKGANRSRDAEAFAAFLRDKLPELKHQFKKDNNLQQLYSVSRKSTFNGKIDDLPSVLSIDF</sequence>
<reference evidence="1 2" key="1">
    <citation type="submission" date="2016-01" db="EMBL/GenBank/DDBJ databases">
        <title>The draft genome sequence of Aquimarina sp. RZW4-3-2.</title>
        <authorList>
            <person name="Wang Y."/>
        </authorList>
    </citation>
    <scope>NUCLEOTIDE SEQUENCE [LARGE SCALE GENOMIC DNA]</scope>
    <source>
        <strain evidence="1 2">RZW4-3-2</strain>
    </source>
</reference>
<protein>
    <submittedName>
        <fullName evidence="1">Uncharacterized protein</fullName>
    </submittedName>
</protein>
<dbReference type="STRING" id="1642818.AWE51_22960"/>
<proteinExistence type="predicted"/>
<dbReference type="Proteomes" id="UP000076715">
    <property type="component" value="Unassembled WGS sequence"/>
</dbReference>
<evidence type="ECO:0000313" key="1">
    <source>
        <dbReference type="EMBL" id="KZS41267.1"/>
    </source>
</evidence>
<name>A0A163BCZ8_9FLAO</name>
<gene>
    <name evidence="1" type="ORF">AWE51_22960</name>
</gene>
<dbReference type="AlphaFoldDB" id="A0A163BCZ8"/>
<organism evidence="1 2">
    <name type="scientific">Aquimarina aggregata</name>
    <dbReference type="NCBI Taxonomy" id="1642818"/>
    <lineage>
        <taxon>Bacteria</taxon>
        <taxon>Pseudomonadati</taxon>
        <taxon>Bacteroidota</taxon>
        <taxon>Flavobacteriia</taxon>
        <taxon>Flavobacteriales</taxon>
        <taxon>Flavobacteriaceae</taxon>
        <taxon>Aquimarina</taxon>
    </lineage>
</organism>
<dbReference type="EMBL" id="LQRT01000006">
    <property type="protein sequence ID" value="KZS41267.1"/>
    <property type="molecule type" value="Genomic_DNA"/>
</dbReference>